<evidence type="ECO:0008006" key="6">
    <source>
        <dbReference type="Google" id="ProtNLM"/>
    </source>
</evidence>
<evidence type="ECO:0000313" key="5">
    <source>
        <dbReference type="Proteomes" id="UP000248917"/>
    </source>
</evidence>
<dbReference type="EMBL" id="QKTX01000003">
    <property type="protein sequence ID" value="PZV85395.1"/>
    <property type="molecule type" value="Genomic_DNA"/>
</dbReference>
<organism evidence="4 5">
    <name type="scientific">Algoriphagus aquaeductus</name>
    <dbReference type="NCBI Taxonomy" id="475299"/>
    <lineage>
        <taxon>Bacteria</taxon>
        <taxon>Pseudomonadati</taxon>
        <taxon>Bacteroidota</taxon>
        <taxon>Cytophagia</taxon>
        <taxon>Cytophagales</taxon>
        <taxon>Cyclobacteriaceae</taxon>
        <taxon>Algoriphagus</taxon>
    </lineage>
</organism>
<comment type="caution">
    <text evidence="4">The sequence shown here is derived from an EMBL/GenBank/DDBJ whole genome shotgun (WGS) entry which is preliminary data.</text>
</comment>
<gene>
    <name evidence="4" type="ORF">CLV31_103187</name>
</gene>
<evidence type="ECO:0000256" key="1">
    <source>
        <dbReference type="ARBA" id="ARBA00022737"/>
    </source>
</evidence>
<dbReference type="RefSeq" id="WP_111391853.1">
    <property type="nucleotide sequence ID" value="NZ_JBJINY010000085.1"/>
</dbReference>
<dbReference type="InterPro" id="IPR019734">
    <property type="entry name" value="TPR_rpt"/>
</dbReference>
<keyword evidence="2 3" id="KW-0802">TPR repeat</keyword>
<dbReference type="PANTHER" id="PTHR44858">
    <property type="entry name" value="TETRATRICOPEPTIDE REPEAT PROTEIN 6"/>
    <property type="match status" value="1"/>
</dbReference>
<reference evidence="4 5" key="1">
    <citation type="submission" date="2018-06" db="EMBL/GenBank/DDBJ databases">
        <title>Genomic Encyclopedia of Archaeal and Bacterial Type Strains, Phase II (KMG-II): from individual species to whole genera.</title>
        <authorList>
            <person name="Goeker M."/>
        </authorList>
    </citation>
    <scope>NUCLEOTIDE SEQUENCE [LARGE SCALE GENOMIC DNA]</scope>
    <source>
        <strain evidence="4 5">T4</strain>
    </source>
</reference>
<dbReference type="Gene3D" id="1.25.40.10">
    <property type="entry name" value="Tetratricopeptide repeat domain"/>
    <property type="match status" value="1"/>
</dbReference>
<dbReference type="PROSITE" id="PS50005">
    <property type="entry name" value="TPR"/>
    <property type="match status" value="2"/>
</dbReference>
<dbReference type="SMART" id="SM00028">
    <property type="entry name" value="TPR"/>
    <property type="match status" value="3"/>
</dbReference>
<dbReference type="SUPFAM" id="SSF48452">
    <property type="entry name" value="TPR-like"/>
    <property type="match status" value="1"/>
</dbReference>
<protein>
    <recommendedName>
        <fullName evidence="6">Tetratricopeptide repeat protein</fullName>
    </recommendedName>
</protein>
<feature type="repeat" description="TPR" evidence="3">
    <location>
        <begin position="68"/>
        <end position="101"/>
    </location>
</feature>
<dbReference type="InterPro" id="IPR050498">
    <property type="entry name" value="Ycf3"/>
</dbReference>
<dbReference type="PROSITE" id="PS51257">
    <property type="entry name" value="PROKAR_LIPOPROTEIN"/>
    <property type="match status" value="1"/>
</dbReference>
<dbReference type="Pfam" id="PF13181">
    <property type="entry name" value="TPR_8"/>
    <property type="match status" value="1"/>
</dbReference>
<dbReference type="PANTHER" id="PTHR44858:SF1">
    <property type="entry name" value="UDP-N-ACETYLGLUCOSAMINE--PEPTIDE N-ACETYLGLUCOSAMINYLTRANSFERASE SPINDLY-RELATED"/>
    <property type="match status" value="1"/>
</dbReference>
<name>A0A326RTN7_9BACT</name>
<evidence type="ECO:0000256" key="2">
    <source>
        <dbReference type="ARBA" id="ARBA00022803"/>
    </source>
</evidence>
<accession>A0A326RTN7</accession>
<evidence type="ECO:0000256" key="3">
    <source>
        <dbReference type="PROSITE-ProRule" id="PRU00339"/>
    </source>
</evidence>
<proteinExistence type="predicted"/>
<keyword evidence="5" id="KW-1185">Reference proteome</keyword>
<dbReference type="AlphaFoldDB" id="A0A326RTN7"/>
<dbReference type="Proteomes" id="UP000248917">
    <property type="component" value="Unassembled WGS sequence"/>
</dbReference>
<sequence length="310" mass="35158">MRHLFLIPIFFLAFACKPTKPEAEETVSVDSTFTTPLGKTFEIPVPSEKLLAQFEEAKATFEANPEDVEALIWYGRRTAYLGQYRQAIDIYSKGLEKFPNEPRLYRHRGHRYISIREYEKALADFEKAAELIQGTADEIEPDGMPNALNIPVSSLHGNIYYHLGLAYYLTHQYEKAYEAYLKCRESGNHYDNIVSSTHWLYMIQQRLGNPAKADSLLAPIHPDSTVIENQSYADLCLLYKGLLPLDSIMPSGGGSPSNDAVRYGVANWYLYHGDSVKSKQLMQELTDSKVFTSFGYLAAESDLIKIFGLR</sequence>
<feature type="repeat" description="TPR" evidence="3">
    <location>
        <begin position="102"/>
        <end position="135"/>
    </location>
</feature>
<evidence type="ECO:0000313" key="4">
    <source>
        <dbReference type="EMBL" id="PZV85395.1"/>
    </source>
</evidence>
<dbReference type="InterPro" id="IPR011990">
    <property type="entry name" value="TPR-like_helical_dom_sf"/>
</dbReference>
<dbReference type="OrthoDB" id="955869at2"/>
<keyword evidence="1" id="KW-0677">Repeat</keyword>